<proteinExistence type="predicted"/>
<dbReference type="AlphaFoldDB" id="A0A8H5FB06"/>
<evidence type="ECO:0000313" key="3">
    <source>
        <dbReference type="Proteomes" id="UP000541558"/>
    </source>
</evidence>
<gene>
    <name evidence="2" type="ORF">D9611_010592</name>
</gene>
<evidence type="ECO:0000256" key="1">
    <source>
        <dbReference type="SAM" id="MobiDB-lite"/>
    </source>
</evidence>
<dbReference type="Proteomes" id="UP000541558">
    <property type="component" value="Unassembled WGS sequence"/>
</dbReference>
<accession>A0A8H5FB06</accession>
<reference evidence="2 3" key="1">
    <citation type="journal article" date="2020" name="ISME J.">
        <title>Uncovering the hidden diversity of litter-decomposition mechanisms in mushroom-forming fungi.</title>
        <authorList>
            <person name="Floudas D."/>
            <person name="Bentzer J."/>
            <person name="Ahren D."/>
            <person name="Johansson T."/>
            <person name="Persson P."/>
            <person name="Tunlid A."/>
        </authorList>
    </citation>
    <scope>NUCLEOTIDE SEQUENCE [LARGE SCALE GENOMIC DNA]</scope>
    <source>
        <strain evidence="2 3">CBS 175.51</strain>
    </source>
</reference>
<protein>
    <submittedName>
        <fullName evidence="2">Uncharacterized protein</fullName>
    </submittedName>
</protein>
<keyword evidence="3" id="KW-1185">Reference proteome</keyword>
<dbReference type="EMBL" id="JAACJK010000116">
    <property type="protein sequence ID" value="KAF5330224.1"/>
    <property type="molecule type" value="Genomic_DNA"/>
</dbReference>
<sequence>MPKPSDLLLDQIRDYIPFSTSANDGGLETTSSVMDRNSQELPKNAAYELEPEDMDVGITLPRR</sequence>
<comment type="caution">
    <text evidence="2">The sequence shown here is derived from an EMBL/GenBank/DDBJ whole genome shotgun (WGS) entry which is preliminary data.</text>
</comment>
<organism evidence="2 3">
    <name type="scientific">Ephemerocybe angulata</name>
    <dbReference type="NCBI Taxonomy" id="980116"/>
    <lineage>
        <taxon>Eukaryota</taxon>
        <taxon>Fungi</taxon>
        <taxon>Dikarya</taxon>
        <taxon>Basidiomycota</taxon>
        <taxon>Agaricomycotina</taxon>
        <taxon>Agaricomycetes</taxon>
        <taxon>Agaricomycetidae</taxon>
        <taxon>Agaricales</taxon>
        <taxon>Agaricineae</taxon>
        <taxon>Psathyrellaceae</taxon>
        <taxon>Ephemerocybe</taxon>
    </lineage>
</organism>
<feature type="region of interest" description="Disordered" evidence="1">
    <location>
        <begin position="20"/>
        <end position="41"/>
    </location>
</feature>
<evidence type="ECO:0000313" key="2">
    <source>
        <dbReference type="EMBL" id="KAF5330224.1"/>
    </source>
</evidence>
<name>A0A8H5FB06_9AGAR</name>